<reference evidence="8 9" key="1">
    <citation type="submission" date="2021-01" db="EMBL/GenBank/DDBJ databases">
        <title>Carboxyliciviraga sp.nov., isolated from coastal sediments.</title>
        <authorList>
            <person name="Lu D."/>
            <person name="Zhang T."/>
        </authorList>
    </citation>
    <scope>NUCLEOTIDE SEQUENCE [LARGE SCALE GENOMIC DNA]</scope>
    <source>
        <strain evidence="8 9">N1Y132</strain>
    </source>
</reference>
<name>A0ABS1HH61_9BACT</name>
<feature type="domain" description="Core-binding (CB)" evidence="7">
    <location>
        <begin position="104"/>
        <end position="188"/>
    </location>
</feature>
<dbReference type="InterPro" id="IPR025269">
    <property type="entry name" value="SAM-like_dom"/>
</dbReference>
<evidence type="ECO:0000313" key="8">
    <source>
        <dbReference type="EMBL" id="MBK3516810.1"/>
    </source>
</evidence>
<dbReference type="PROSITE" id="PS51898">
    <property type="entry name" value="TYR_RECOMBINASE"/>
    <property type="match status" value="1"/>
</dbReference>
<accession>A0ABS1HH61</accession>
<gene>
    <name evidence="8" type="ORF">JIV24_05615</name>
</gene>
<dbReference type="Proteomes" id="UP000605676">
    <property type="component" value="Unassembled WGS sequence"/>
</dbReference>
<protein>
    <submittedName>
        <fullName evidence="8">Site-specific integrase</fullName>
    </submittedName>
</protein>
<dbReference type="Gene3D" id="1.10.150.130">
    <property type="match status" value="1"/>
</dbReference>
<keyword evidence="3 5" id="KW-0238">DNA-binding</keyword>
<evidence type="ECO:0000259" key="6">
    <source>
        <dbReference type="PROSITE" id="PS51898"/>
    </source>
</evidence>
<feature type="domain" description="Tyr recombinase" evidence="6">
    <location>
        <begin position="208"/>
        <end position="394"/>
    </location>
</feature>
<dbReference type="EMBL" id="JAENRR010000009">
    <property type="protein sequence ID" value="MBK3516810.1"/>
    <property type="molecule type" value="Genomic_DNA"/>
</dbReference>
<evidence type="ECO:0000256" key="3">
    <source>
        <dbReference type="ARBA" id="ARBA00023125"/>
    </source>
</evidence>
<dbReference type="Pfam" id="PF17293">
    <property type="entry name" value="Arm-DNA-bind_5"/>
    <property type="match status" value="1"/>
</dbReference>
<keyword evidence="4" id="KW-0233">DNA recombination</keyword>
<evidence type="ECO:0000256" key="2">
    <source>
        <dbReference type="ARBA" id="ARBA00022908"/>
    </source>
</evidence>
<comment type="similarity">
    <text evidence="1">Belongs to the 'phage' integrase family.</text>
</comment>
<evidence type="ECO:0000313" key="9">
    <source>
        <dbReference type="Proteomes" id="UP000605676"/>
    </source>
</evidence>
<dbReference type="InterPro" id="IPR011010">
    <property type="entry name" value="DNA_brk_join_enz"/>
</dbReference>
<dbReference type="InterPro" id="IPR010998">
    <property type="entry name" value="Integrase_recombinase_N"/>
</dbReference>
<evidence type="ECO:0000256" key="5">
    <source>
        <dbReference type="PROSITE-ProRule" id="PRU01248"/>
    </source>
</evidence>
<dbReference type="PROSITE" id="PS51900">
    <property type="entry name" value="CB"/>
    <property type="match status" value="1"/>
</dbReference>
<dbReference type="Gene3D" id="1.10.443.10">
    <property type="entry name" value="Intergrase catalytic core"/>
    <property type="match status" value="1"/>
</dbReference>
<evidence type="ECO:0000256" key="1">
    <source>
        <dbReference type="ARBA" id="ARBA00008857"/>
    </source>
</evidence>
<dbReference type="PANTHER" id="PTHR30349">
    <property type="entry name" value="PHAGE INTEGRASE-RELATED"/>
    <property type="match status" value="1"/>
</dbReference>
<organism evidence="8 9">
    <name type="scientific">Carboxylicivirga marina</name>
    <dbReference type="NCBI Taxonomy" id="2800988"/>
    <lineage>
        <taxon>Bacteria</taxon>
        <taxon>Pseudomonadati</taxon>
        <taxon>Bacteroidota</taxon>
        <taxon>Bacteroidia</taxon>
        <taxon>Marinilabiliales</taxon>
        <taxon>Marinilabiliaceae</taxon>
        <taxon>Carboxylicivirga</taxon>
    </lineage>
</organism>
<dbReference type="SUPFAM" id="SSF56349">
    <property type="entry name" value="DNA breaking-rejoining enzymes"/>
    <property type="match status" value="1"/>
</dbReference>
<comment type="caution">
    <text evidence="8">The sequence shown here is derived from an EMBL/GenBank/DDBJ whole genome shotgun (WGS) entry which is preliminary data.</text>
</comment>
<dbReference type="RefSeq" id="WP_200464041.1">
    <property type="nucleotide sequence ID" value="NZ_JAENRR010000009.1"/>
</dbReference>
<dbReference type="InterPro" id="IPR050090">
    <property type="entry name" value="Tyrosine_recombinase_XerCD"/>
</dbReference>
<dbReference type="Pfam" id="PF13102">
    <property type="entry name" value="Phage_int_SAM_5"/>
    <property type="match status" value="1"/>
</dbReference>
<evidence type="ECO:0000259" key="7">
    <source>
        <dbReference type="PROSITE" id="PS51900"/>
    </source>
</evidence>
<dbReference type="InterPro" id="IPR035386">
    <property type="entry name" value="Arm-DNA-bind_5"/>
</dbReference>
<proteinExistence type="inferred from homology"/>
<dbReference type="InterPro" id="IPR044068">
    <property type="entry name" value="CB"/>
</dbReference>
<dbReference type="Pfam" id="PF00589">
    <property type="entry name" value="Phage_integrase"/>
    <property type="match status" value="1"/>
</dbReference>
<dbReference type="CDD" id="cd01185">
    <property type="entry name" value="INTN1_C_like"/>
    <property type="match status" value="1"/>
</dbReference>
<dbReference type="InterPro" id="IPR002104">
    <property type="entry name" value="Integrase_catalytic"/>
</dbReference>
<evidence type="ECO:0000256" key="4">
    <source>
        <dbReference type="ARBA" id="ARBA00023172"/>
    </source>
</evidence>
<sequence>MNASSKLVLRKSYSKTDGSHPIYLRITINRQSKYFSLGIYCLNDDWLEKKERIRSTVKDSSINNLKLVDAITKAKKINNDFIRFNKPPTFTEFTNKFRGNFSKDSFFAFANLYIDKHDDISANTKRTYKSQLTKLDNYKNIKTLKLSEVNNLDFIQGYKNYMHTKLGNKTNTITKSLGFIKAVLNDAIRNDLLDTNVFKKIKLHKVPGKREYLTSYEVELLEKYYNSSNIPKGEKNVLQYFLFSCYTGLRFMDVKLLTPNHIISNSILSNEDGGVDDWKTVEKQMHKTKIDVVIPLTKKALTYLPKYVANTRKPIFRVITNQNTNKILRKSITKCKINKASNISFHCARHSFATNTLHKGVALKYVSKMLGHTEIKTTELYTKPNKHYLIDAMRKLDQ</sequence>
<keyword evidence="9" id="KW-1185">Reference proteome</keyword>
<dbReference type="InterPro" id="IPR013762">
    <property type="entry name" value="Integrase-like_cat_sf"/>
</dbReference>
<keyword evidence="2" id="KW-0229">DNA integration</keyword>
<dbReference type="PANTHER" id="PTHR30349:SF64">
    <property type="entry name" value="PROPHAGE INTEGRASE INTD-RELATED"/>
    <property type="match status" value="1"/>
</dbReference>